<reference evidence="1 2" key="1">
    <citation type="journal article" date="2022" name="New Phytol.">
        <title>Ecological generalism drives hyperdiversity of secondary metabolite gene clusters in xylarialean endophytes.</title>
        <authorList>
            <person name="Franco M.E.E."/>
            <person name="Wisecaver J.H."/>
            <person name="Arnold A.E."/>
            <person name="Ju Y.M."/>
            <person name="Slot J.C."/>
            <person name="Ahrendt S."/>
            <person name="Moore L.P."/>
            <person name="Eastman K.E."/>
            <person name="Scott K."/>
            <person name="Konkel Z."/>
            <person name="Mondo S.J."/>
            <person name="Kuo A."/>
            <person name="Hayes R.D."/>
            <person name="Haridas S."/>
            <person name="Andreopoulos B."/>
            <person name="Riley R."/>
            <person name="LaButti K."/>
            <person name="Pangilinan J."/>
            <person name="Lipzen A."/>
            <person name="Amirebrahimi M."/>
            <person name="Yan J."/>
            <person name="Adam C."/>
            <person name="Keymanesh K."/>
            <person name="Ng V."/>
            <person name="Louie K."/>
            <person name="Northen T."/>
            <person name="Drula E."/>
            <person name="Henrissat B."/>
            <person name="Hsieh H.M."/>
            <person name="Youens-Clark K."/>
            <person name="Lutzoni F."/>
            <person name="Miadlikowska J."/>
            <person name="Eastwood D.C."/>
            <person name="Hamelin R.C."/>
            <person name="Grigoriev I.V."/>
            <person name="U'Ren J.M."/>
        </authorList>
    </citation>
    <scope>NUCLEOTIDE SEQUENCE [LARGE SCALE GENOMIC DNA]</scope>
    <source>
        <strain evidence="1 2">CBS 119005</strain>
    </source>
</reference>
<sequence length="51" mass="5924">MCRYIVLIGIAPILTGILSFYARHTPRRTDAFPLCHFLYLFIISLVPHLHL</sequence>
<evidence type="ECO:0000313" key="2">
    <source>
        <dbReference type="Proteomes" id="UP001497700"/>
    </source>
</evidence>
<keyword evidence="2" id="KW-1185">Reference proteome</keyword>
<evidence type="ECO:0000313" key="1">
    <source>
        <dbReference type="EMBL" id="KAI4867399.1"/>
    </source>
</evidence>
<dbReference type="EMBL" id="MU393447">
    <property type="protein sequence ID" value="KAI4867399.1"/>
    <property type="molecule type" value="Genomic_DNA"/>
</dbReference>
<name>A0ACB9Z6K4_9PEZI</name>
<accession>A0ACB9Z6K4</accession>
<protein>
    <submittedName>
        <fullName evidence="1">Uncharacterized protein</fullName>
    </submittedName>
</protein>
<gene>
    <name evidence="1" type="ORF">F4820DRAFT_413526</name>
</gene>
<organism evidence="1 2">
    <name type="scientific">Hypoxylon rubiginosum</name>
    <dbReference type="NCBI Taxonomy" id="110542"/>
    <lineage>
        <taxon>Eukaryota</taxon>
        <taxon>Fungi</taxon>
        <taxon>Dikarya</taxon>
        <taxon>Ascomycota</taxon>
        <taxon>Pezizomycotina</taxon>
        <taxon>Sordariomycetes</taxon>
        <taxon>Xylariomycetidae</taxon>
        <taxon>Xylariales</taxon>
        <taxon>Hypoxylaceae</taxon>
        <taxon>Hypoxylon</taxon>
    </lineage>
</organism>
<comment type="caution">
    <text evidence="1">The sequence shown here is derived from an EMBL/GenBank/DDBJ whole genome shotgun (WGS) entry which is preliminary data.</text>
</comment>
<dbReference type="Proteomes" id="UP001497700">
    <property type="component" value="Unassembled WGS sequence"/>
</dbReference>
<proteinExistence type="predicted"/>